<evidence type="ECO:0000313" key="3">
    <source>
        <dbReference type="EMBL" id="MFC0561129.1"/>
    </source>
</evidence>
<dbReference type="PRINTS" id="PR00111">
    <property type="entry name" value="ABHYDROLASE"/>
</dbReference>
<proteinExistence type="predicted"/>
<name>A0ABV6NKA6_9BACI</name>
<keyword evidence="4" id="KW-1185">Reference proteome</keyword>
<sequence>MPYLKKTNLHLYYEVHGEGTPIVFIHPPVMGSETFRYQKKLAERYQLIYIDLVDSGRSSKRTQETTVADQAKMVHALVTQLNLPPVIVCGYSNGGSTAQEFALAYPEQTKGIILIGGFSEVSTMLLGAEFELGIWAAQNKMLNLLSYGLPAAHFRSKHHQREMAHFIKQADGPTLKRIYEEGKQYVSTDRLKQITVPLMLIYGKRDIVSRPYMMKFYKEIRDLDVALVSGVAHQVPTKRPEQCNAIIDSWIKRKQLG</sequence>
<dbReference type="Proteomes" id="UP001589833">
    <property type="component" value="Unassembled WGS sequence"/>
</dbReference>
<dbReference type="InterPro" id="IPR022742">
    <property type="entry name" value="Hydrolase_4"/>
</dbReference>
<evidence type="ECO:0000256" key="1">
    <source>
        <dbReference type="ARBA" id="ARBA00022801"/>
    </source>
</evidence>
<evidence type="ECO:0000259" key="2">
    <source>
        <dbReference type="Pfam" id="PF12146"/>
    </source>
</evidence>
<dbReference type="EMBL" id="JBHLTR010000054">
    <property type="protein sequence ID" value="MFC0561129.1"/>
    <property type="molecule type" value="Genomic_DNA"/>
</dbReference>
<dbReference type="RefSeq" id="WP_273842487.1">
    <property type="nucleotide sequence ID" value="NZ_JAQQWT010000005.1"/>
</dbReference>
<dbReference type="PANTHER" id="PTHR43798">
    <property type="entry name" value="MONOACYLGLYCEROL LIPASE"/>
    <property type="match status" value="1"/>
</dbReference>
<keyword evidence="1 3" id="KW-0378">Hydrolase</keyword>
<organism evidence="3 4">
    <name type="scientific">Halalkalibacter alkalisediminis</name>
    <dbReference type="NCBI Taxonomy" id="935616"/>
    <lineage>
        <taxon>Bacteria</taxon>
        <taxon>Bacillati</taxon>
        <taxon>Bacillota</taxon>
        <taxon>Bacilli</taxon>
        <taxon>Bacillales</taxon>
        <taxon>Bacillaceae</taxon>
        <taxon>Halalkalibacter</taxon>
    </lineage>
</organism>
<dbReference type="InterPro" id="IPR050266">
    <property type="entry name" value="AB_hydrolase_sf"/>
</dbReference>
<dbReference type="InterPro" id="IPR029058">
    <property type="entry name" value="AB_hydrolase_fold"/>
</dbReference>
<dbReference type="InterPro" id="IPR000073">
    <property type="entry name" value="AB_hydrolase_1"/>
</dbReference>
<gene>
    <name evidence="3" type="ORF">ACFFH4_19465</name>
</gene>
<evidence type="ECO:0000313" key="4">
    <source>
        <dbReference type="Proteomes" id="UP001589833"/>
    </source>
</evidence>
<feature type="domain" description="Serine aminopeptidase S33" evidence="2">
    <location>
        <begin position="62"/>
        <end position="235"/>
    </location>
</feature>
<comment type="caution">
    <text evidence="3">The sequence shown here is derived from an EMBL/GenBank/DDBJ whole genome shotgun (WGS) entry which is preliminary data.</text>
</comment>
<accession>A0ABV6NKA6</accession>
<dbReference type="Gene3D" id="3.40.50.1820">
    <property type="entry name" value="alpha/beta hydrolase"/>
    <property type="match status" value="1"/>
</dbReference>
<dbReference type="GO" id="GO:0016787">
    <property type="term" value="F:hydrolase activity"/>
    <property type="evidence" value="ECO:0007669"/>
    <property type="project" value="UniProtKB-KW"/>
</dbReference>
<dbReference type="PANTHER" id="PTHR43798:SF31">
    <property type="entry name" value="AB HYDROLASE SUPERFAMILY PROTEIN YCLE"/>
    <property type="match status" value="1"/>
</dbReference>
<reference evidence="3 4" key="1">
    <citation type="submission" date="2024-09" db="EMBL/GenBank/DDBJ databases">
        <authorList>
            <person name="Sun Q."/>
            <person name="Mori K."/>
        </authorList>
    </citation>
    <scope>NUCLEOTIDE SEQUENCE [LARGE SCALE GENOMIC DNA]</scope>
    <source>
        <strain evidence="3 4">NCAIM B.02301</strain>
    </source>
</reference>
<dbReference type="Pfam" id="PF12146">
    <property type="entry name" value="Hydrolase_4"/>
    <property type="match status" value="1"/>
</dbReference>
<dbReference type="SUPFAM" id="SSF53474">
    <property type="entry name" value="alpha/beta-Hydrolases"/>
    <property type="match status" value="1"/>
</dbReference>
<protein>
    <submittedName>
        <fullName evidence="3">Alpha/beta fold hydrolase</fullName>
    </submittedName>
</protein>